<evidence type="ECO:0000256" key="1">
    <source>
        <dbReference type="ARBA" id="ARBA00004635"/>
    </source>
</evidence>
<evidence type="ECO:0000256" key="6">
    <source>
        <dbReference type="ARBA" id="ARBA00023139"/>
    </source>
</evidence>
<organism evidence="11 12">
    <name type="scientific">Paenibacillus rigui</name>
    <dbReference type="NCBI Taxonomy" id="554312"/>
    <lineage>
        <taxon>Bacteria</taxon>
        <taxon>Bacillati</taxon>
        <taxon>Bacillota</taxon>
        <taxon>Bacilli</taxon>
        <taxon>Bacillales</taxon>
        <taxon>Paenibacillaceae</taxon>
        <taxon>Paenibacillus</taxon>
    </lineage>
</organism>
<keyword evidence="6" id="KW-0564">Palmitate</keyword>
<evidence type="ECO:0000313" key="11">
    <source>
        <dbReference type="EMBL" id="OXM84456.1"/>
    </source>
</evidence>
<dbReference type="RefSeq" id="WP_094016738.1">
    <property type="nucleotide sequence ID" value="NZ_NMQW01000031.1"/>
</dbReference>
<dbReference type="GO" id="GO:0009847">
    <property type="term" value="P:spore germination"/>
    <property type="evidence" value="ECO:0007669"/>
    <property type="project" value="InterPro"/>
</dbReference>
<dbReference type="OrthoDB" id="9816067at2"/>
<dbReference type="InterPro" id="IPR038501">
    <property type="entry name" value="Spore_GerAC_C_sf"/>
</dbReference>
<keyword evidence="5" id="KW-0472">Membrane</keyword>
<keyword evidence="7" id="KW-0449">Lipoprotein</keyword>
<evidence type="ECO:0000256" key="5">
    <source>
        <dbReference type="ARBA" id="ARBA00023136"/>
    </source>
</evidence>
<dbReference type="GO" id="GO:0016020">
    <property type="term" value="C:membrane"/>
    <property type="evidence" value="ECO:0007669"/>
    <property type="project" value="UniProtKB-SubCell"/>
</dbReference>
<dbReference type="Proteomes" id="UP000215509">
    <property type="component" value="Unassembled WGS sequence"/>
</dbReference>
<dbReference type="InterPro" id="IPR057336">
    <property type="entry name" value="GerAC_N"/>
</dbReference>
<keyword evidence="3" id="KW-0309">Germination</keyword>
<dbReference type="Pfam" id="PF05504">
    <property type="entry name" value="Spore_GerAC"/>
    <property type="match status" value="1"/>
</dbReference>
<comment type="subcellular location">
    <subcellularLocation>
        <location evidence="1">Membrane</location>
        <topology evidence="1">Lipid-anchor</topology>
    </subcellularLocation>
</comment>
<dbReference type="NCBIfam" id="TIGR02887">
    <property type="entry name" value="spore_ger_x_C"/>
    <property type="match status" value="1"/>
</dbReference>
<reference evidence="11 12" key="1">
    <citation type="submission" date="2017-07" db="EMBL/GenBank/DDBJ databases">
        <title>Genome sequencing and assembly of Paenibacillus rigui.</title>
        <authorList>
            <person name="Mayilraj S."/>
        </authorList>
    </citation>
    <scope>NUCLEOTIDE SEQUENCE [LARGE SCALE GENOMIC DNA]</scope>
    <source>
        <strain evidence="11 12">JCM 16352</strain>
    </source>
</reference>
<dbReference type="Pfam" id="PF25198">
    <property type="entry name" value="Spore_GerAC_N"/>
    <property type="match status" value="1"/>
</dbReference>
<dbReference type="PANTHER" id="PTHR35789:SF1">
    <property type="entry name" value="SPORE GERMINATION PROTEIN B3"/>
    <property type="match status" value="1"/>
</dbReference>
<dbReference type="EMBL" id="NMQW01000031">
    <property type="protein sequence ID" value="OXM84456.1"/>
    <property type="molecule type" value="Genomic_DNA"/>
</dbReference>
<accession>A0A229UM10</accession>
<evidence type="ECO:0000256" key="3">
    <source>
        <dbReference type="ARBA" id="ARBA00022544"/>
    </source>
</evidence>
<feature type="domain" description="Spore germination protein N-terminal" evidence="10">
    <location>
        <begin position="24"/>
        <end position="197"/>
    </location>
</feature>
<sequence length="388" mass="43620">MMKSCLKRVVLPLLCLLLLPGCWDRTEINDMAFILVSALDLEPNGKIRYSVMVPLPGQMGGATGGGGGTGGEKSYYIDSDTGTTYREAQMKMQNRMSRRMFLAHRRTILVGEALAKKGLAEFFDTTPRNPESRMSTYMVVTKGNAYEMLQSTPKFERFPSEAIRELVKSRVLADMNFKDFGLALSIPGSDPVAVYMDVTNSQKSEKTSKEVELKGYAQFKKDKMIGTYEDESANGLSWLRNQRVVNSITVNVDGEHLIGLKMFGVKSSIKVKLNEDTLQFVIKVNARAKLVENRSYYDLSQTRNILKIEQAASDNLTKSVRALIDRSIKNQTDSAQLGAIVWRTHPEEWKSKYEKTWPEALKDAKFTINTATEVTDTGLIYDNVIKEN</sequence>
<protein>
    <submittedName>
        <fullName evidence="11">Spore gernimation protein</fullName>
    </submittedName>
</protein>
<gene>
    <name evidence="11" type="ORF">CF651_20500</name>
</gene>
<dbReference type="AlphaFoldDB" id="A0A229UM10"/>
<dbReference type="InterPro" id="IPR008844">
    <property type="entry name" value="Spore_GerAC-like"/>
</dbReference>
<evidence type="ECO:0000259" key="10">
    <source>
        <dbReference type="Pfam" id="PF25198"/>
    </source>
</evidence>
<evidence type="ECO:0000256" key="4">
    <source>
        <dbReference type="ARBA" id="ARBA00022729"/>
    </source>
</evidence>
<feature type="domain" description="Spore germination GerAC-like C-terminal" evidence="9">
    <location>
        <begin position="215"/>
        <end position="378"/>
    </location>
</feature>
<evidence type="ECO:0000259" key="9">
    <source>
        <dbReference type="Pfam" id="PF05504"/>
    </source>
</evidence>
<name>A0A229UM10_9BACL</name>
<comment type="caution">
    <text evidence="11">The sequence shown here is derived from an EMBL/GenBank/DDBJ whole genome shotgun (WGS) entry which is preliminary data.</text>
</comment>
<feature type="chain" id="PRO_5038742428" evidence="8">
    <location>
        <begin position="25"/>
        <end position="388"/>
    </location>
</feature>
<dbReference type="InterPro" id="IPR046953">
    <property type="entry name" value="Spore_GerAC-like_C"/>
</dbReference>
<evidence type="ECO:0000313" key="12">
    <source>
        <dbReference type="Proteomes" id="UP000215509"/>
    </source>
</evidence>
<feature type="signal peptide" evidence="8">
    <location>
        <begin position="1"/>
        <end position="24"/>
    </location>
</feature>
<evidence type="ECO:0000256" key="7">
    <source>
        <dbReference type="ARBA" id="ARBA00023288"/>
    </source>
</evidence>
<keyword evidence="12" id="KW-1185">Reference proteome</keyword>
<evidence type="ECO:0000256" key="8">
    <source>
        <dbReference type="SAM" id="SignalP"/>
    </source>
</evidence>
<proteinExistence type="inferred from homology"/>
<keyword evidence="4 8" id="KW-0732">Signal</keyword>
<dbReference type="Gene3D" id="3.30.300.210">
    <property type="entry name" value="Nutrient germinant receptor protein C, domain 3"/>
    <property type="match status" value="1"/>
</dbReference>
<comment type="similarity">
    <text evidence="2">Belongs to the GerABKC lipoprotein family.</text>
</comment>
<evidence type="ECO:0000256" key="2">
    <source>
        <dbReference type="ARBA" id="ARBA00007886"/>
    </source>
</evidence>
<dbReference type="PANTHER" id="PTHR35789">
    <property type="entry name" value="SPORE GERMINATION PROTEIN B3"/>
    <property type="match status" value="1"/>
</dbReference>